<accession>A0ABY7CK15</accession>
<dbReference type="GeneID" id="77809403"/>
<dbReference type="Proteomes" id="UP001164743">
    <property type="component" value="Chromosome 4A"/>
</dbReference>
<gene>
    <name evidence="1" type="ORF">PtA15_4A606</name>
</gene>
<name>A0ABY7CK15_9BASI</name>
<evidence type="ECO:0000313" key="1">
    <source>
        <dbReference type="EMBL" id="WAQ84155.1"/>
    </source>
</evidence>
<proteinExistence type="predicted"/>
<dbReference type="RefSeq" id="XP_053019710.1">
    <property type="nucleotide sequence ID" value="XM_053168508.1"/>
</dbReference>
<keyword evidence="2" id="KW-1185">Reference proteome</keyword>
<dbReference type="EMBL" id="CP110424">
    <property type="protein sequence ID" value="WAQ84155.1"/>
    <property type="molecule type" value="Genomic_DNA"/>
</dbReference>
<organism evidence="1 2">
    <name type="scientific">Puccinia triticina</name>
    <dbReference type="NCBI Taxonomy" id="208348"/>
    <lineage>
        <taxon>Eukaryota</taxon>
        <taxon>Fungi</taxon>
        <taxon>Dikarya</taxon>
        <taxon>Basidiomycota</taxon>
        <taxon>Pucciniomycotina</taxon>
        <taxon>Pucciniomycetes</taxon>
        <taxon>Pucciniales</taxon>
        <taxon>Pucciniaceae</taxon>
        <taxon>Puccinia</taxon>
    </lineage>
</organism>
<reference evidence="1" key="1">
    <citation type="submission" date="2022-10" db="EMBL/GenBank/DDBJ databases">
        <title>Puccinia triticina Genome sequencing and assembly.</title>
        <authorList>
            <person name="Li C."/>
        </authorList>
    </citation>
    <scope>NUCLEOTIDE SEQUENCE</scope>
    <source>
        <strain evidence="1">Pt15</strain>
    </source>
</reference>
<protein>
    <submittedName>
        <fullName evidence="1">Uncharacterized protein</fullName>
    </submittedName>
</protein>
<sequence>MPLSTAWKKPLPPPINELAMAIKLDFLSALSSNDIPAVPWVDFQADLVKPSKVLSWEELKRESP</sequence>
<evidence type="ECO:0000313" key="2">
    <source>
        <dbReference type="Proteomes" id="UP001164743"/>
    </source>
</evidence>